<proteinExistence type="predicted"/>
<reference evidence="4" key="1">
    <citation type="submission" date="2016-10" db="EMBL/GenBank/DDBJ databases">
        <authorList>
            <person name="Varghese N."/>
            <person name="Submissions S."/>
        </authorList>
    </citation>
    <scope>NUCLEOTIDE SEQUENCE [LARGE SCALE GENOMIC DNA]</scope>
    <source>
        <strain evidence="4">DSM 22002</strain>
    </source>
</reference>
<dbReference type="SUPFAM" id="SSF52794">
    <property type="entry name" value="PTS system IIB component-like"/>
    <property type="match status" value="1"/>
</dbReference>
<dbReference type="OrthoDB" id="6603449at2"/>
<dbReference type="AlphaFoldDB" id="A0A1G8FDM3"/>
<evidence type="ECO:0000313" key="4">
    <source>
        <dbReference type="Proteomes" id="UP000198822"/>
    </source>
</evidence>
<dbReference type="InterPro" id="IPR003501">
    <property type="entry name" value="PTS_EIIB_2/3"/>
</dbReference>
<keyword evidence="4" id="KW-1185">Reference proteome</keyword>
<feature type="domain" description="PTS EIIB type-2" evidence="2">
    <location>
        <begin position="1"/>
        <end position="91"/>
    </location>
</feature>
<dbReference type="GO" id="GO:0009401">
    <property type="term" value="P:phosphoenolpyruvate-dependent sugar phosphotransferase system"/>
    <property type="evidence" value="ECO:0007669"/>
    <property type="project" value="InterPro"/>
</dbReference>
<dbReference type="Gene3D" id="3.40.50.2300">
    <property type="match status" value="1"/>
</dbReference>
<accession>A0A1G8FDM3</accession>
<dbReference type="Proteomes" id="UP000198822">
    <property type="component" value="Chromosome I"/>
</dbReference>
<dbReference type="InterPro" id="IPR036095">
    <property type="entry name" value="PTS_EIIB-like_sf"/>
</dbReference>
<dbReference type="STRING" id="399736.SAMN04489720_2436"/>
<sequence>MRIVTVCGAGVGTSAILATTVRRALARLDVEADVAPSSTDDVARDAADAQLVLTTPEWFTRVRAEAGTAHVAVVDRIMDLDAVTSVLEREL</sequence>
<evidence type="ECO:0000256" key="1">
    <source>
        <dbReference type="ARBA" id="ARBA00022679"/>
    </source>
</evidence>
<dbReference type="EMBL" id="LT629695">
    <property type="protein sequence ID" value="SDH80142.1"/>
    <property type="molecule type" value="Genomic_DNA"/>
</dbReference>
<dbReference type="RefSeq" id="WP_092505364.1">
    <property type="nucleotide sequence ID" value="NZ_LT629695.1"/>
</dbReference>
<name>A0A1G8FDM3_9MICO</name>
<organism evidence="3 4">
    <name type="scientific">Agrococcus jejuensis</name>
    <dbReference type="NCBI Taxonomy" id="399736"/>
    <lineage>
        <taxon>Bacteria</taxon>
        <taxon>Bacillati</taxon>
        <taxon>Actinomycetota</taxon>
        <taxon>Actinomycetes</taxon>
        <taxon>Micrococcales</taxon>
        <taxon>Microbacteriaceae</taxon>
        <taxon>Agrococcus</taxon>
    </lineage>
</organism>
<dbReference type="Pfam" id="PF02302">
    <property type="entry name" value="PTS_IIB"/>
    <property type="match status" value="1"/>
</dbReference>
<evidence type="ECO:0000313" key="3">
    <source>
        <dbReference type="EMBL" id="SDH80142.1"/>
    </source>
</evidence>
<keyword evidence="1" id="KW-0808">Transferase</keyword>
<evidence type="ECO:0000259" key="2">
    <source>
        <dbReference type="PROSITE" id="PS51099"/>
    </source>
</evidence>
<protein>
    <submittedName>
        <fullName evidence="3">PTS system IIB component, L-Asc family</fullName>
    </submittedName>
</protein>
<gene>
    <name evidence="3" type="ORF">SAMN04489720_2436</name>
</gene>
<dbReference type="PROSITE" id="PS51099">
    <property type="entry name" value="PTS_EIIB_TYPE_2"/>
    <property type="match status" value="1"/>
</dbReference>
<dbReference type="GO" id="GO:0008982">
    <property type="term" value="F:protein-N(PI)-phosphohistidine-sugar phosphotransferase activity"/>
    <property type="evidence" value="ECO:0007669"/>
    <property type="project" value="InterPro"/>
</dbReference>
<dbReference type="InterPro" id="IPR013011">
    <property type="entry name" value="PTS_EIIB_2"/>
</dbReference>